<dbReference type="FunFam" id="2.130.10.10:FF:000401">
    <property type="entry name" value="Cilia- and flagella-associated protein 44"/>
    <property type="match status" value="1"/>
</dbReference>
<evidence type="ECO:0000256" key="6">
    <source>
        <dbReference type="ARBA" id="ARBA00023054"/>
    </source>
</evidence>
<feature type="compositionally biased region" description="Basic and acidic residues" evidence="15">
    <location>
        <begin position="923"/>
        <end position="944"/>
    </location>
</feature>
<feature type="coiled-coil region" evidence="14">
    <location>
        <begin position="1750"/>
        <end position="1777"/>
    </location>
</feature>
<dbReference type="GO" id="GO:0060285">
    <property type="term" value="P:cilium-dependent cell motility"/>
    <property type="evidence" value="ECO:0007669"/>
    <property type="project" value="UniProtKB-ARBA"/>
</dbReference>
<evidence type="ECO:0000313" key="18">
    <source>
        <dbReference type="Proteomes" id="UP001497525"/>
    </source>
</evidence>
<evidence type="ECO:0000256" key="14">
    <source>
        <dbReference type="SAM" id="Coils"/>
    </source>
</evidence>
<dbReference type="PROSITE" id="PS50082">
    <property type="entry name" value="WD_REPEATS_2"/>
    <property type="match status" value="1"/>
</dbReference>
<feature type="compositionally biased region" description="Acidic residues" evidence="15">
    <location>
        <begin position="1823"/>
        <end position="1841"/>
    </location>
</feature>
<dbReference type="SUPFAM" id="SSF50978">
    <property type="entry name" value="WD40 repeat-like"/>
    <property type="match status" value="1"/>
</dbReference>
<feature type="compositionally biased region" description="Polar residues" evidence="15">
    <location>
        <begin position="64"/>
        <end position="77"/>
    </location>
</feature>
<comment type="similarity">
    <text evidence="11">Belongs to the CFAP44 family.</text>
</comment>
<protein>
    <recommendedName>
        <fullName evidence="12">Cilia- and flagella-associated protein 44</fullName>
    </recommendedName>
</protein>
<feature type="compositionally biased region" description="Basic and acidic residues" evidence="15">
    <location>
        <begin position="11"/>
        <end position="22"/>
    </location>
</feature>
<proteinExistence type="inferred from homology"/>
<evidence type="ECO:0000313" key="17">
    <source>
        <dbReference type="EMBL" id="CAL5141624.1"/>
    </source>
</evidence>
<evidence type="ECO:0000256" key="8">
    <source>
        <dbReference type="ARBA" id="ARBA00023212"/>
    </source>
</evidence>
<comment type="function">
    <text evidence="10">Flagellar protein involved in sperm flagellum axoneme organization and function.</text>
</comment>
<feature type="compositionally biased region" description="Polar residues" evidence="15">
    <location>
        <begin position="1615"/>
        <end position="1625"/>
    </location>
</feature>
<evidence type="ECO:0000256" key="2">
    <source>
        <dbReference type="ARBA" id="ARBA00022490"/>
    </source>
</evidence>
<feature type="compositionally biased region" description="Low complexity" evidence="15">
    <location>
        <begin position="99"/>
        <end position="138"/>
    </location>
</feature>
<feature type="repeat" description="WD" evidence="13">
    <location>
        <begin position="702"/>
        <end position="737"/>
    </location>
</feature>
<gene>
    <name evidence="17" type="ORF">CDAUBV1_LOCUS16902</name>
</gene>
<sequence>MSDEENTADQVEGRSNDSHSDDEVLAGEDTPARIDSNTGHTEEQNLALGAQYAEAEEEEESVLVEQSNISAQENNNRPVEDEDEKEQPQKDENRPQEVAEAAGATAPEGSAAATNAQDPDAVAAPSEGATAAEGGAETPAKEQAALEKHPKSADGKSSDGKPISIKTTGSKPGKGLESQVTESSFPEDKSSEFEVLAMALANKQAEEEEPEEPMDDLDADSESAEEVIKAKVEPKKEISPDFVYVLEEAVSKPYVSEESGIPLNLVNLYHSFGFDALRMENLELLDSETVCYVVGNYLEICNLTTDEKRYLRTLSGVGIGAFAVHPLKVVFAIAEKGSLPKTCIYRYPQLDLYRLLSEGTQREFSACRFSPDGEMLATVGSEPDYMLTLWEWRNEQIILRAKAFSQDVYRVAWSVDLTGILTTAGAGHIKFWKMADTFTGLKLQGKLGKFGKTELSDIEGFVILPDGKVLTGSAWGNLLVWEGDLIKVQISRKGKRPCHNGLIMQIVMDEGELMTVGRDGWIRTWDFETVDTAECLEENAIFELEPMNELQVGPKAKLMYMVKLSGTDTTAWYAQDGDGGIWKLDLSFSHTSLAPEMLMGFHSGAILDCVTSPFAYTAATIGIDGRICIYDLVKKKTIVCRRFPSGGSRLIWSPPTVDPKGKTLIAGFQDGVVRILHFGENPETDPTRKAKHFALIDLGQALKPHVKAVTAMAYDSTGRYFVTGSDDGTVFFFEVNSKMLTPIGFFNCEGPVVKVDWIPSVRKTPGEVLVYMKECYVIQVPCPTMGQVDQKDSFALTSLKPLGGSRLDSIKSRLIHDEESAEKLKRYEHEKKARLALRAARAEREPETEEEAQKLDEEEELIRQGLMAEIADWAPFQPPEASPMVHAELDVNNPKEFWVAMDGYDSGFLYKCSLGPAPVSAEEAIRREEEKRRAQEEAAKRHREDDDEDAEGQSRRASLAVVKKKTDEKRHVTLAERLDFIQPHGSARFYKNGDTTITYWKFTASGKRLIVGFKDGIVRVQLLERPFDPSSGRHAWLIRMHDNNRGGIVRIALTHDEKFLMSVAQDGTFFVYELMTEELQNKEIHEFRARIPSAYESQGTVDDISDPKAFSIEQSKQKTEYDNLMSMAEMKKAETRRKVAELRLRFKRLKEANEKLPERLRLGKKDFDLVPDIREDLIKDRSAKIDLVYRETAWMSEKYRIALEKLEHAFRTPLDFDRIVVRAFCSGHCVSSIRTDQLSSEHIQLKKMLIEAKAARDAEAAKKMKHVSEIEETVSAESKADLNRTTSETGAAQMKGARGLRIARKLHVLEEAQRRQTARRAQWETLRAMKPADDYEDPEDLKAIATAKEQMGDFKLKSSPNYVVPYTLNAFGAKVRMVELIEAVFNLQHEMNDRVYYLRNKKIHLIEALKKVDSRLQEIKDDLPKDEPIIRLIIPEPGADEHPEKEFAYTPEELMRFKHEVLEGSTGSADNTSNAMVPAQAKAATGPGLIFSEAIFPQSIHKREPEVTTETDSSGTDRLVIWLPVHCLAYSAYAVSLAASMSHCILKRPPTSGLVGLPVPHMLEVNKSTEMEFENLYVVNTSRRIRPDPMTFSLECKTPTLVGTDDVFSKGAPTSDGNSSDGDSQRQMVAIEDQDGTPSTYIEARSSESVPLEHITVDIEQRTQRELRALYEMNELINNAAQTVRCFDAELRLTRHARFMLDILLKRAELHQLTLHEEYVLLKEFEKSESVLSEKRHARAQERQELMDKINDFNVKIEGRKREIERLTQKEHLLQEEFKASLGEGHKFADFLTKVFKKRIKRKKQEAEEGGSDESGSSSSSSDDSDFDESDEESEDEDNVIDLDTCPFGCPIEDYDNTCAIRERRLDIEEEMAEEKKALEWLRRDQEGYLKKQRVVDSAFKQAQAELEAFQLEKQKKLNELSTVVILRLNQIQYHLNGIVPADLSGGLVFLRQNLNMLSRRIRGLEEEKKNQRREQRDAKDKHIMLQKHKKLFQKELEKMDTVCNDEMIEKFGKVDDIERMECVMVNPKLEELTTRMLIMQENFQKEEMQMDEEIRATRDACIDQLRTNTAYLTQMLALFDDEARLRNQLTKKQSSMLGFTDNADVTAELKEIERLTNIVKSQESEINLLSNELGLLHNSRLPTRRDETKPKKLRRNQ</sequence>
<evidence type="ECO:0000256" key="13">
    <source>
        <dbReference type="PROSITE-ProRule" id="PRU00221"/>
    </source>
</evidence>
<dbReference type="InterPro" id="IPR015943">
    <property type="entry name" value="WD40/YVTN_repeat-like_dom_sf"/>
</dbReference>
<keyword evidence="7" id="KW-0969">Cilium</keyword>
<dbReference type="SUPFAM" id="SSF50993">
    <property type="entry name" value="Peptidase/esterase 'gauge' domain"/>
    <property type="match status" value="1"/>
</dbReference>
<feature type="coiled-coil region" evidence="14">
    <location>
        <begin position="1125"/>
        <end position="1152"/>
    </location>
</feature>
<organism evidence="17 18">
    <name type="scientific">Calicophoron daubneyi</name>
    <name type="common">Rumen fluke</name>
    <name type="synonym">Paramphistomum daubneyi</name>
    <dbReference type="NCBI Taxonomy" id="300641"/>
    <lineage>
        <taxon>Eukaryota</taxon>
        <taxon>Metazoa</taxon>
        <taxon>Spiralia</taxon>
        <taxon>Lophotrochozoa</taxon>
        <taxon>Platyhelminthes</taxon>
        <taxon>Trematoda</taxon>
        <taxon>Digenea</taxon>
        <taxon>Plagiorchiida</taxon>
        <taxon>Pronocephalata</taxon>
        <taxon>Paramphistomoidea</taxon>
        <taxon>Paramphistomidae</taxon>
        <taxon>Calicophoron</taxon>
    </lineage>
</organism>
<dbReference type="Pfam" id="PF23409">
    <property type="entry name" value="Beta-prop_EML"/>
    <property type="match status" value="1"/>
</dbReference>
<dbReference type="InterPro" id="IPR036322">
    <property type="entry name" value="WD40_repeat_dom_sf"/>
</dbReference>
<feature type="domain" description="EML-like first beta-propeller" evidence="16">
    <location>
        <begin position="320"/>
        <end position="532"/>
    </location>
</feature>
<evidence type="ECO:0000256" key="4">
    <source>
        <dbReference type="ARBA" id="ARBA00022737"/>
    </source>
</evidence>
<dbReference type="EMBL" id="CAXLJL010000922">
    <property type="protein sequence ID" value="CAL5141624.1"/>
    <property type="molecule type" value="Genomic_DNA"/>
</dbReference>
<dbReference type="InterPro" id="IPR001680">
    <property type="entry name" value="WD40_rpt"/>
</dbReference>
<feature type="coiled-coil region" evidence="14">
    <location>
        <begin position="2106"/>
        <end position="2133"/>
    </location>
</feature>
<evidence type="ECO:0000256" key="7">
    <source>
        <dbReference type="ARBA" id="ARBA00023069"/>
    </source>
</evidence>
<keyword evidence="2" id="KW-0963">Cytoplasm</keyword>
<evidence type="ECO:0000256" key="9">
    <source>
        <dbReference type="ARBA" id="ARBA00023273"/>
    </source>
</evidence>
<reference evidence="17" key="1">
    <citation type="submission" date="2024-06" db="EMBL/GenBank/DDBJ databases">
        <authorList>
            <person name="Liu X."/>
            <person name="Lenzi L."/>
            <person name="Haldenby T S."/>
            <person name="Uol C."/>
        </authorList>
    </citation>
    <scope>NUCLEOTIDE SEQUENCE</scope>
</reference>
<accession>A0AAV2U152</accession>
<feature type="coiled-coil region" evidence="14">
    <location>
        <begin position="1865"/>
        <end position="1920"/>
    </location>
</feature>
<evidence type="ECO:0000256" key="11">
    <source>
        <dbReference type="ARBA" id="ARBA00060934"/>
    </source>
</evidence>
<dbReference type="GO" id="GO:0003341">
    <property type="term" value="P:cilium movement"/>
    <property type="evidence" value="ECO:0007669"/>
    <property type="project" value="UniProtKB-ARBA"/>
</dbReference>
<evidence type="ECO:0000256" key="1">
    <source>
        <dbReference type="ARBA" id="ARBA00004611"/>
    </source>
</evidence>
<evidence type="ECO:0000256" key="3">
    <source>
        <dbReference type="ARBA" id="ARBA00022574"/>
    </source>
</evidence>
<feature type="region of interest" description="Disordered" evidence="15">
    <location>
        <begin position="923"/>
        <end position="962"/>
    </location>
</feature>
<keyword evidence="4" id="KW-0677">Repeat</keyword>
<evidence type="ECO:0000256" key="5">
    <source>
        <dbReference type="ARBA" id="ARBA00022846"/>
    </source>
</evidence>
<keyword evidence="3 13" id="KW-0853">WD repeat</keyword>
<keyword evidence="9" id="KW-0966">Cell projection</keyword>
<evidence type="ECO:0000259" key="16">
    <source>
        <dbReference type="Pfam" id="PF23409"/>
    </source>
</evidence>
<comment type="subcellular location">
    <subcellularLocation>
        <location evidence="1">Cytoplasm</location>
        <location evidence="1">Cytoskeleton</location>
        <location evidence="1">Flagellum axoneme</location>
    </subcellularLocation>
</comment>
<dbReference type="Gene3D" id="2.130.10.10">
    <property type="entry name" value="YVTN repeat-like/Quinoprotein amine dehydrogenase"/>
    <property type="match status" value="3"/>
</dbReference>
<dbReference type="PROSITE" id="PS50294">
    <property type="entry name" value="WD_REPEATS_REGION"/>
    <property type="match status" value="1"/>
</dbReference>
<keyword evidence="6 14" id="KW-0175">Coiled coil</keyword>
<feature type="region of interest" description="Disordered" evidence="15">
    <location>
        <begin position="1803"/>
        <end position="1844"/>
    </location>
</feature>
<dbReference type="Proteomes" id="UP001497525">
    <property type="component" value="Unassembled WGS sequence"/>
</dbReference>
<keyword evidence="5" id="KW-0282">Flagellum</keyword>
<feature type="compositionally biased region" description="Basic and acidic residues" evidence="15">
    <location>
        <begin position="144"/>
        <end position="159"/>
    </location>
</feature>
<name>A0AAV2U152_CALDB</name>
<dbReference type="PANTHER" id="PTHR14885">
    <property type="entry name" value="CILIA- AND FLAGELLA-ASSOCIATED PROTEIN 43-RELATED"/>
    <property type="match status" value="1"/>
</dbReference>
<evidence type="ECO:0000256" key="10">
    <source>
        <dbReference type="ARBA" id="ARBA00055223"/>
    </source>
</evidence>
<keyword evidence="8" id="KW-0206">Cytoskeleton</keyword>
<dbReference type="InterPro" id="IPR055439">
    <property type="entry name" value="Beta-prop_EML_1st"/>
</dbReference>
<dbReference type="PANTHER" id="PTHR14885:SF3">
    <property type="entry name" value="CILIA- AND FLAGELLA-ASSOCIATED PROTEIN 44"/>
    <property type="match status" value="1"/>
</dbReference>
<evidence type="ECO:0000256" key="15">
    <source>
        <dbReference type="SAM" id="MobiDB-lite"/>
    </source>
</evidence>
<feature type="compositionally biased region" description="Basic and acidic residues" evidence="15">
    <location>
        <begin position="86"/>
        <end position="97"/>
    </location>
</feature>
<evidence type="ECO:0000256" key="12">
    <source>
        <dbReference type="ARBA" id="ARBA00074727"/>
    </source>
</evidence>
<feature type="region of interest" description="Disordered" evidence="15">
    <location>
        <begin position="1605"/>
        <end position="1625"/>
    </location>
</feature>
<comment type="caution">
    <text evidence="17">The sequence shown here is derived from an EMBL/GenBank/DDBJ whole genome shotgun (WGS) entry which is preliminary data.</text>
</comment>
<dbReference type="Pfam" id="PF00400">
    <property type="entry name" value="WD40"/>
    <property type="match status" value="1"/>
</dbReference>
<feature type="region of interest" description="Disordered" evidence="15">
    <location>
        <begin position="1"/>
        <end position="189"/>
    </location>
</feature>
<feature type="coiled-coil region" evidence="14">
    <location>
        <begin position="1948"/>
        <end position="1982"/>
    </location>
</feature>
<dbReference type="SMART" id="SM00320">
    <property type="entry name" value="WD40"/>
    <property type="match status" value="6"/>
</dbReference>